<keyword evidence="1" id="KW-1133">Transmembrane helix</keyword>
<reference evidence="3" key="1">
    <citation type="submission" date="2016-10" db="EMBL/GenBank/DDBJ databases">
        <authorList>
            <person name="Varghese N."/>
            <person name="Submissions S."/>
        </authorList>
    </citation>
    <scope>NUCLEOTIDE SEQUENCE [LARGE SCALE GENOMIC DNA]</scope>
    <source>
        <strain evidence="3">DSM 43161</strain>
    </source>
</reference>
<feature type="transmembrane region" description="Helical" evidence="1">
    <location>
        <begin position="59"/>
        <end position="78"/>
    </location>
</feature>
<keyword evidence="3" id="KW-1185">Reference proteome</keyword>
<keyword evidence="1" id="KW-0812">Transmembrane</keyword>
<evidence type="ECO:0000313" key="3">
    <source>
        <dbReference type="Proteomes" id="UP000183642"/>
    </source>
</evidence>
<dbReference type="EMBL" id="FOWE01000002">
    <property type="protein sequence ID" value="SFO03262.1"/>
    <property type="molecule type" value="Genomic_DNA"/>
</dbReference>
<proteinExistence type="predicted"/>
<accession>A0A1I5DVI3</accession>
<keyword evidence="1" id="KW-0472">Membrane</keyword>
<dbReference type="Pfam" id="PF11196">
    <property type="entry name" value="DUF2834"/>
    <property type="match status" value="1"/>
</dbReference>
<sequence length="123" mass="12985">MTATAAPTAPPPRRTPAAARAWIAGYLLLAVVGAAGTWYHNLQYDGGDYLGAWFANPASSSAAVDVIVAAVVACLFYVREGLRLGLRWTLVLVPLTAVVALAFTFPLFLAVRERRLAAGAGRD</sequence>
<dbReference type="RefSeq" id="WP_075012447.1">
    <property type="nucleotide sequence ID" value="NZ_FOWE01000002.1"/>
</dbReference>
<dbReference type="AlphaFoldDB" id="A0A1I5DVI3"/>
<evidence type="ECO:0000256" key="1">
    <source>
        <dbReference type="SAM" id="Phobius"/>
    </source>
</evidence>
<organism evidence="2 3">
    <name type="scientific">Geodermatophilus obscurus</name>
    <dbReference type="NCBI Taxonomy" id="1861"/>
    <lineage>
        <taxon>Bacteria</taxon>
        <taxon>Bacillati</taxon>
        <taxon>Actinomycetota</taxon>
        <taxon>Actinomycetes</taxon>
        <taxon>Geodermatophilales</taxon>
        <taxon>Geodermatophilaceae</taxon>
        <taxon>Geodermatophilus</taxon>
    </lineage>
</organism>
<feature type="transmembrane region" description="Helical" evidence="1">
    <location>
        <begin position="90"/>
        <end position="111"/>
    </location>
</feature>
<evidence type="ECO:0008006" key="4">
    <source>
        <dbReference type="Google" id="ProtNLM"/>
    </source>
</evidence>
<gene>
    <name evidence="2" type="ORF">SAMN05660359_01079</name>
</gene>
<dbReference type="InterPro" id="IPR021362">
    <property type="entry name" value="DUF2834"/>
</dbReference>
<feature type="transmembrane region" description="Helical" evidence="1">
    <location>
        <begin position="21"/>
        <end position="39"/>
    </location>
</feature>
<evidence type="ECO:0000313" key="2">
    <source>
        <dbReference type="EMBL" id="SFO03262.1"/>
    </source>
</evidence>
<dbReference type="Proteomes" id="UP000183642">
    <property type="component" value="Unassembled WGS sequence"/>
</dbReference>
<protein>
    <recommendedName>
        <fullName evidence="4">DUF2834 domain-containing protein</fullName>
    </recommendedName>
</protein>
<name>A0A1I5DVI3_9ACTN</name>